<evidence type="ECO:0000256" key="1">
    <source>
        <dbReference type="SAM" id="MobiDB-lite"/>
    </source>
</evidence>
<comment type="caution">
    <text evidence="2">The sequence shown here is derived from an EMBL/GenBank/DDBJ whole genome shotgun (WGS) entry which is preliminary data.</text>
</comment>
<dbReference type="PANTHER" id="PTHR31025">
    <property type="entry name" value="SI:CH211-196P9.1-RELATED"/>
    <property type="match status" value="1"/>
</dbReference>
<dbReference type="Proteomes" id="UP001219518">
    <property type="component" value="Unassembled WGS sequence"/>
</dbReference>
<feature type="region of interest" description="Disordered" evidence="1">
    <location>
        <begin position="379"/>
        <end position="406"/>
    </location>
</feature>
<feature type="compositionally biased region" description="Polar residues" evidence="1">
    <location>
        <begin position="174"/>
        <end position="185"/>
    </location>
</feature>
<evidence type="ECO:0000313" key="2">
    <source>
        <dbReference type="EMBL" id="KAK3933195.1"/>
    </source>
</evidence>
<evidence type="ECO:0000313" key="3">
    <source>
        <dbReference type="Proteomes" id="UP001219518"/>
    </source>
</evidence>
<proteinExistence type="predicted"/>
<feature type="region of interest" description="Disordered" evidence="1">
    <location>
        <begin position="205"/>
        <end position="241"/>
    </location>
</feature>
<keyword evidence="3" id="KW-1185">Reference proteome</keyword>
<feature type="compositionally biased region" description="Polar residues" evidence="1">
    <location>
        <begin position="205"/>
        <end position="216"/>
    </location>
</feature>
<feature type="compositionally biased region" description="Polar residues" evidence="1">
    <location>
        <begin position="231"/>
        <end position="241"/>
    </location>
</feature>
<feature type="region of interest" description="Disordered" evidence="1">
    <location>
        <begin position="142"/>
        <end position="189"/>
    </location>
</feature>
<reference evidence="2" key="1">
    <citation type="submission" date="2021-07" db="EMBL/GenBank/DDBJ databases">
        <authorList>
            <person name="Catto M.A."/>
            <person name="Jacobson A."/>
            <person name="Kennedy G."/>
            <person name="Labadie P."/>
            <person name="Hunt B.G."/>
            <person name="Srinivasan R."/>
        </authorList>
    </citation>
    <scope>NUCLEOTIDE SEQUENCE</scope>
    <source>
        <strain evidence="2">PL_HMW_Pooled</strain>
        <tissue evidence="2">Head</tissue>
    </source>
</reference>
<protein>
    <submittedName>
        <fullName evidence="2">Venom phosphodiesterase 2</fullName>
    </submittedName>
</protein>
<dbReference type="AlphaFoldDB" id="A0AAE1IVE1"/>
<sequence length="662" mass="75302">MEMELENFLRENGVAAASIEKLTSEGYDCEAFNSLDQNILRLMGFKWAEIQKLMPLIGRAAASINPAVSINDSEAKDHDDPFKAMEMDDRLKVYFTDTEFSSLSELEKINCLARLDRYERAEAEGLNKEIIKPDFIRSWETRNKKQKKTNESCSLLQSTEPPRRSSRIRAPLSSVENTCSATQSVPPHRSNALDLDRALLGEQASTLSSSVDTARPTSDDQPASSSSQPANQKQGSSSVNEAMQAEQVRTANFPMPIANFDSIKPTLPTFDVMKILEDKLEPDNLKTCPALRNLKKHGFLTVKAERKLIIRTLTRHLYSLHSRNPSELGTDEKEGMAKSFVKAFPKYCGVHDDSNLPWDAVYCKNANTGWIVNASRSIQKNNRTRKSRKKSETSVPETDNDQDYDSDEVHTLALLVPGREEKAEIESGMRHTFQRRNASRKRNDNISSILSEFPHLKSYDGEMLKLEFRLMRPNATDMCRMFLGLQPKILQLPTQHPFNLGFVDDTMTALVILSQNLPHDIPSRAEKDVHRGVWANPGDIIQAIGTNEDLEVFIAERRTELQRPVQPYIIGVKSVITSKFTKFFIVLDNETVQLGQCQTIKALDHLFMCYYIFNTSYPFGWRNTFHFLSTCFYKVFEDPVPRRRPDAVTPSERELLQLLTNM</sequence>
<gene>
    <name evidence="2" type="ORF">KUF71_017456</name>
</gene>
<feature type="compositionally biased region" description="Low complexity" evidence="1">
    <location>
        <begin position="219"/>
        <end position="230"/>
    </location>
</feature>
<accession>A0AAE1IVE1</accession>
<organism evidence="2 3">
    <name type="scientific">Frankliniella fusca</name>
    <dbReference type="NCBI Taxonomy" id="407009"/>
    <lineage>
        <taxon>Eukaryota</taxon>
        <taxon>Metazoa</taxon>
        <taxon>Ecdysozoa</taxon>
        <taxon>Arthropoda</taxon>
        <taxon>Hexapoda</taxon>
        <taxon>Insecta</taxon>
        <taxon>Pterygota</taxon>
        <taxon>Neoptera</taxon>
        <taxon>Paraneoptera</taxon>
        <taxon>Thysanoptera</taxon>
        <taxon>Terebrantia</taxon>
        <taxon>Thripoidea</taxon>
        <taxon>Thripidae</taxon>
        <taxon>Frankliniella</taxon>
    </lineage>
</organism>
<dbReference type="PANTHER" id="PTHR31025:SF9">
    <property type="entry name" value="SI:DKEY-286J15.1"/>
    <property type="match status" value="1"/>
</dbReference>
<dbReference type="EMBL" id="JAHWGI010001443">
    <property type="protein sequence ID" value="KAK3933195.1"/>
    <property type="molecule type" value="Genomic_DNA"/>
</dbReference>
<reference evidence="2" key="2">
    <citation type="journal article" date="2023" name="BMC Genomics">
        <title>Pest status, molecular evolution, and epigenetic factors derived from the genome assembly of Frankliniella fusca, a thysanopteran phytovirus vector.</title>
        <authorList>
            <person name="Catto M.A."/>
            <person name="Labadie P.E."/>
            <person name="Jacobson A.L."/>
            <person name="Kennedy G.G."/>
            <person name="Srinivasan R."/>
            <person name="Hunt B.G."/>
        </authorList>
    </citation>
    <scope>NUCLEOTIDE SEQUENCE</scope>
    <source>
        <strain evidence="2">PL_HMW_Pooled</strain>
    </source>
</reference>
<name>A0AAE1IVE1_9NEOP</name>
<feature type="compositionally biased region" description="Polar residues" evidence="1">
    <location>
        <begin position="151"/>
        <end position="160"/>
    </location>
</feature>